<dbReference type="RefSeq" id="WP_051206992.1">
    <property type="nucleotide sequence ID" value="NZ_PIQE01000001.1"/>
</dbReference>
<proteinExistence type="predicted"/>
<protein>
    <recommendedName>
        <fullName evidence="3">dUTPase</fullName>
    </recommendedName>
</protein>
<comment type="caution">
    <text evidence="1">The sequence shown here is derived from an EMBL/GenBank/DDBJ whole genome shotgun (WGS) entry which is preliminary data.</text>
</comment>
<dbReference type="SUPFAM" id="SSF101386">
    <property type="entry name" value="all-alpha NTP pyrophosphatases"/>
    <property type="match status" value="1"/>
</dbReference>
<organism evidence="1 2">
    <name type="scientific">Pseudidiomarina sediminum</name>
    <dbReference type="NCBI Taxonomy" id="431675"/>
    <lineage>
        <taxon>Bacteria</taxon>
        <taxon>Pseudomonadati</taxon>
        <taxon>Pseudomonadota</taxon>
        <taxon>Gammaproteobacteria</taxon>
        <taxon>Alteromonadales</taxon>
        <taxon>Idiomarinaceae</taxon>
        <taxon>Pseudidiomarina</taxon>
    </lineage>
</organism>
<dbReference type="CDD" id="cd11527">
    <property type="entry name" value="NTP-PPase_dUTPase"/>
    <property type="match status" value="1"/>
</dbReference>
<dbReference type="InterPro" id="IPR014871">
    <property type="entry name" value="dUTPase/dCTP_pyrophosphatase"/>
</dbReference>
<dbReference type="STRING" id="1122124.GCA_000423165_00126"/>
<gene>
    <name evidence="1" type="ORF">CWI80_06440</name>
</gene>
<reference evidence="2" key="1">
    <citation type="journal article" date="2018" name="Front. Microbiol.">
        <title>Genome-Based Analysis Reveals the Taxonomy and Diversity of the Family Idiomarinaceae.</title>
        <authorList>
            <person name="Liu Y."/>
            <person name="Lai Q."/>
            <person name="Shao Z."/>
        </authorList>
    </citation>
    <scope>NUCLEOTIDE SEQUENCE [LARGE SCALE GENOMIC DNA]</scope>
    <source>
        <strain evidence="2">c121</strain>
    </source>
</reference>
<evidence type="ECO:0000313" key="2">
    <source>
        <dbReference type="Proteomes" id="UP000287022"/>
    </source>
</evidence>
<accession>A0A432ZAM7</accession>
<dbReference type="Proteomes" id="UP000287022">
    <property type="component" value="Unassembled WGS sequence"/>
</dbReference>
<dbReference type="EMBL" id="PIQE01000001">
    <property type="protein sequence ID" value="RUO74961.1"/>
    <property type="molecule type" value="Genomic_DNA"/>
</dbReference>
<dbReference type="Gene3D" id="1.10.4010.10">
    <property type="entry name" value="Type II deoxyuridine triphosphatase"/>
    <property type="match status" value="1"/>
</dbReference>
<evidence type="ECO:0000313" key="1">
    <source>
        <dbReference type="EMBL" id="RUO74961.1"/>
    </source>
</evidence>
<dbReference type="AlphaFoldDB" id="A0A432ZAM7"/>
<evidence type="ECO:0008006" key="3">
    <source>
        <dbReference type="Google" id="ProtNLM"/>
    </source>
</evidence>
<name>A0A432ZAM7_9GAMM</name>
<keyword evidence="2" id="KW-1185">Reference proteome</keyword>
<dbReference type="Pfam" id="PF08761">
    <property type="entry name" value="dUTPase_2"/>
    <property type="match status" value="1"/>
</dbReference>
<sequence length="230" mass="25320">MTPAQARQLVSMQIAFNQVIDPDYPEAPKVKRDDVKAILVELGEYFEHTAYKWWKKQSADWDQANMELIDILHFAISDAVEHACQRGLDQAAATDAVAQLIGQSFAAPVSVKDGKELIVAMAQDGAATASLVCGEQFFAALAAMLVAAYGDADTAYLTYIGKNALNNLRQQRGYKQGTYIKMWHGEEDNEVMMRLLSEHQTTIVGAPQPLAHAQQLLLDHYDVHVATNAG</sequence>